<feature type="compositionally biased region" description="Polar residues" evidence="1">
    <location>
        <begin position="211"/>
        <end position="222"/>
    </location>
</feature>
<evidence type="ECO:0000313" key="3">
    <source>
        <dbReference type="Proteomes" id="UP000044841"/>
    </source>
</evidence>
<feature type="compositionally biased region" description="Basic and acidic residues" evidence="1">
    <location>
        <begin position="192"/>
        <end position="209"/>
    </location>
</feature>
<feature type="compositionally biased region" description="Basic and acidic residues" evidence="1">
    <location>
        <begin position="224"/>
        <end position="233"/>
    </location>
</feature>
<accession>A0A0K6G5E0</accession>
<evidence type="ECO:0000256" key="1">
    <source>
        <dbReference type="SAM" id="MobiDB-lite"/>
    </source>
</evidence>
<feature type="compositionally biased region" description="Low complexity" evidence="1">
    <location>
        <begin position="104"/>
        <end position="113"/>
    </location>
</feature>
<evidence type="ECO:0000313" key="2">
    <source>
        <dbReference type="EMBL" id="CUA73674.1"/>
    </source>
</evidence>
<sequence length="243" mass="27429">MSPSKRTKDLDSSSESKSESSDSKPAPKPNRSYRPLQVSGVGAFSSAQPSTAFKRTMNTSRQPSSMKTKPNAPLTSRDTPILELASRNKAKDKTVIDGSDDDSSSLPESPFSPTRQRMNNRPMELSDDEAKRLHTTAGRTKARLERDVNTVRSEFEGHQARVDKRLERMEDRQARFEKQQDLLLKKLDMLIDRSKEAPGPKRSIIKDEESASTSYFATAKNIQNRRDRDKTDENIPSQHKSHP</sequence>
<keyword evidence="3" id="KW-1185">Reference proteome</keyword>
<protein>
    <submittedName>
        <fullName evidence="2">Uncharacterized protein</fullName>
    </submittedName>
</protein>
<feature type="compositionally biased region" description="Polar residues" evidence="1">
    <location>
        <begin position="234"/>
        <end position="243"/>
    </location>
</feature>
<organism evidence="2 3">
    <name type="scientific">Rhizoctonia solani</name>
    <dbReference type="NCBI Taxonomy" id="456999"/>
    <lineage>
        <taxon>Eukaryota</taxon>
        <taxon>Fungi</taxon>
        <taxon>Dikarya</taxon>
        <taxon>Basidiomycota</taxon>
        <taxon>Agaricomycotina</taxon>
        <taxon>Agaricomycetes</taxon>
        <taxon>Cantharellales</taxon>
        <taxon>Ceratobasidiaceae</taxon>
        <taxon>Rhizoctonia</taxon>
    </lineage>
</organism>
<feature type="compositionally biased region" description="Basic and acidic residues" evidence="1">
    <location>
        <begin position="1"/>
        <end position="22"/>
    </location>
</feature>
<feature type="compositionally biased region" description="Polar residues" evidence="1">
    <location>
        <begin position="45"/>
        <end position="78"/>
    </location>
</feature>
<feature type="region of interest" description="Disordered" evidence="1">
    <location>
        <begin position="192"/>
        <end position="243"/>
    </location>
</feature>
<reference evidence="2 3" key="1">
    <citation type="submission" date="2015-07" db="EMBL/GenBank/DDBJ databases">
        <authorList>
            <person name="Noorani M."/>
        </authorList>
    </citation>
    <scope>NUCLEOTIDE SEQUENCE [LARGE SCALE GENOMIC DNA]</scope>
    <source>
        <strain evidence="2">BBA 69670</strain>
    </source>
</reference>
<dbReference type="EMBL" id="CYGV01001400">
    <property type="protein sequence ID" value="CUA73674.1"/>
    <property type="molecule type" value="Genomic_DNA"/>
</dbReference>
<feature type="region of interest" description="Disordered" evidence="1">
    <location>
        <begin position="1"/>
        <end position="150"/>
    </location>
</feature>
<gene>
    <name evidence="2" type="ORF">RSOLAG22IIIB_01199</name>
</gene>
<proteinExistence type="predicted"/>
<dbReference type="Proteomes" id="UP000044841">
    <property type="component" value="Unassembled WGS sequence"/>
</dbReference>
<name>A0A0K6G5E0_9AGAM</name>
<dbReference type="AlphaFoldDB" id="A0A0K6G5E0"/>